<dbReference type="AlphaFoldDB" id="A0A377B9P2"/>
<dbReference type="Pfam" id="PF22461">
    <property type="entry name" value="SLBB_2"/>
    <property type="match status" value="1"/>
</dbReference>
<evidence type="ECO:0000259" key="1">
    <source>
        <dbReference type="Pfam" id="PF22461"/>
    </source>
</evidence>
<accession>A0A377B9P2</accession>
<sequence>MQNGDLNQNRLLYPGDILYVPRNDDLKVFVMGEVKKQSTLKMDFSGMTLTEALGNAEGIDMTTSNASGIFVIRPLKGEGGRNGKIAQYLPAGYVRCDVAGDGDRIPPATL</sequence>
<proteinExistence type="predicted"/>
<dbReference type="GO" id="GO:0015159">
    <property type="term" value="F:polysaccharide transmembrane transporter activity"/>
    <property type="evidence" value="ECO:0007669"/>
    <property type="project" value="InterPro"/>
</dbReference>
<feature type="domain" description="SLBB" evidence="1">
    <location>
        <begin position="27"/>
        <end position="74"/>
    </location>
</feature>
<dbReference type="PANTHER" id="PTHR33619">
    <property type="entry name" value="POLYSACCHARIDE EXPORT PROTEIN GFCE-RELATED"/>
    <property type="match status" value="1"/>
</dbReference>
<evidence type="ECO:0000313" key="3">
    <source>
        <dbReference type="Proteomes" id="UP000254052"/>
    </source>
</evidence>
<reference evidence="2 3" key="1">
    <citation type="submission" date="2018-06" db="EMBL/GenBank/DDBJ databases">
        <authorList>
            <consortium name="Pathogen Informatics"/>
            <person name="Doyle S."/>
        </authorList>
    </citation>
    <scope>NUCLEOTIDE SEQUENCE [LARGE SCALE GENOMIC DNA]</scope>
    <source>
        <strain evidence="2 3">NCTC9962</strain>
    </source>
</reference>
<dbReference type="InterPro" id="IPR054765">
    <property type="entry name" value="SLBB_dom"/>
</dbReference>
<protein>
    <submittedName>
        <fullName evidence="2">Putative polysaccharide export protein</fullName>
    </submittedName>
</protein>
<dbReference type="Proteomes" id="UP000254052">
    <property type="component" value="Unassembled WGS sequence"/>
</dbReference>
<evidence type="ECO:0000313" key="2">
    <source>
        <dbReference type="EMBL" id="STL53116.1"/>
    </source>
</evidence>
<dbReference type="InterPro" id="IPR049712">
    <property type="entry name" value="Poly_export"/>
</dbReference>
<organism evidence="2 3">
    <name type="scientific">Escherichia coli</name>
    <dbReference type="NCBI Taxonomy" id="562"/>
    <lineage>
        <taxon>Bacteria</taxon>
        <taxon>Pseudomonadati</taxon>
        <taxon>Pseudomonadota</taxon>
        <taxon>Gammaproteobacteria</taxon>
        <taxon>Enterobacterales</taxon>
        <taxon>Enterobacteriaceae</taxon>
        <taxon>Escherichia</taxon>
    </lineage>
</organism>
<gene>
    <name evidence="2" type="primary">wza_2</name>
    <name evidence="2" type="ORF">NCTC9962_04198</name>
</gene>
<dbReference type="Gene3D" id="3.10.560.10">
    <property type="entry name" value="Outer membrane lipoprotein wza domain like"/>
    <property type="match status" value="2"/>
</dbReference>
<name>A0A377B9P2_ECOLX</name>
<dbReference type="EMBL" id="UGED01000009">
    <property type="protein sequence ID" value="STL53116.1"/>
    <property type="molecule type" value="Genomic_DNA"/>
</dbReference>
<dbReference type="PANTHER" id="PTHR33619:SF3">
    <property type="entry name" value="POLYSACCHARIDE EXPORT PROTEIN GFCE-RELATED"/>
    <property type="match status" value="1"/>
</dbReference>